<dbReference type="GO" id="GO:0016020">
    <property type="term" value="C:membrane"/>
    <property type="evidence" value="ECO:0007669"/>
    <property type="project" value="InterPro"/>
</dbReference>
<feature type="transmembrane region" description="Helical" evidence="1">
    <location>
        <begin position="240"/>
        <end position="264"/>
    </location>
</feature>
<feature type="domain" description="EamA" evidence="2">
    <location>
        <begin position="3"/>
        <end position="135"/>
    </location>
</feature>
<dbReference type="SUPFAM" id="SSF103481">
    <property type="entry name" value="Multidrug resistance efflux transporter EmrE"/>
    <property type="match status" value="1"/>
</dbReference>
<evidence type="ECO:0000256" key="1">
    <source>
        <dbReference type="SAM" id="Phobius"/>
    </source>
</evidence>
<keyword evidence="1" id="KW-0812">Transmembrane</keyword>
<evidence type="ECO:0000313" key="4">
    <source>
        <dbReference type="Proteomes" id="UP000179023"/>
    </source>
</evidence>
<feature type="transmembrane region" description="Helical" evidence="1">
    <location>
        <begin position="172"/>
        <end position="193"/>
    </location>
</feature>
<dbReference type="Gene3D" id="1.10.3730.20">
    <property type="match status" value="1"/>
</dbReference>
<dbReference type="PANTHER" id="PTHR22911:SF137">
    <property type="entry name" value="SOLUTE CARRIER FAMILY 35 MEMBER G2-RELATED"/>
    <property type="match status" value="1"/>
</dbReference>
<dbReference type="AlphaFoldDB" id="A0A1G2KNZ1"/>
<accession>A0A1G2KNZ1</accession>
<feature type="transmembrane region" description="Helical" evidence="1">
    <location>
        <begin position="118"/>
        <end position="135"/>
    </location>
</feature>
<dbReference type="PANTHER" id="PTHR22911">
    <property type="entry name" value="ACYL-MALONYL CONDENSING ENZYME-RELATED"/>
    <property type="match status" value="1"/>
</dbReference>
<evidence type="ECO:0000313" key="3">
    <source>
        <dbReference type="EMBL" id="OHA00984.1"/>
    </source>
</evidence>
<feature type="transmembrane region" description="Helical" evidence="1">
    <location>
        <begin position="276"/>
        <end position="297"/>
    </location>
</feature>
<dbReference type="EMBL" id="MHQI01000001">
    <property type="protein sequence ID" value="OHA00984.1"/>
    <property type="molecule type" value="Genomic_DNA"/>
</dbReference>
<feature type="transmembrane region" description="Helical" evidence="1">
    <location>
        <begin position="213"/>
        <end position="234"/>
    </location>
</feature>
<dbReference type="Pfam" id="PF00892">
    <property type="entry name" value="EamA"/>
    <property type="match status" value="1"/>
</dbReference>
<keyword evidence="1" id="KW-1133">Transmembrane helix</keyword>
<dbReference type="Proteomes" id="UP000179023">
    <property type="component" value="Unassembled WGS sequence"/>
</dbReference>
<dbReference type="InterPro" id="IPR000620">
    <property type="entry name" value="EamA_dom"/>
</dbReference>
<dbReference type="InterPro" id="IPR037185">
    <property type="entry name" value="EmrE-like"/>
</dbReference>
<feature type="transmembrane region" description="Helical" evidence="1">
    <location>
        <begin position="142"/>
        <end position="160"/>
    </location>
</feature>
<reference evidence="3 4" key="1">
    <citation type="journal article" date="2016" name="Nat. Commun.">
        <title>Thousands of microbial genomes shed light on interconnected biogeochemical processes in an aquifer system.</title>
        <authorList>
            <person name="Anantharaman K."/>
            <person name="Brown C.T."/>
            <person name="Hug L.A."/>
            <person name="Sharon I."/>
            <person name="Castelle C.J."/>
            <person name="Probst A.J."/>
            <person name="Thomas B.C."/>
            <person name="Singh A."/>
            <person name="Wilkins M.J."/>
            <person name="Karaoz U."/>
            <person name="Brodie E.L."/>
            <person name="Williams K.H."/>
            <person name="Hubbard S.S."/>
            <person name="Banfield J.F."/>
        </authorList>
    </citation>
    <scope>NUCLEOTIDE SEQUENCE [LARGE SCALE GENOMIC DNA]</scope>
</reference>
<feature type="transmembrane region" description="Helical" evidence="1">
    <location>
        <begin position="62"/>
        <end position="81"/>
    </location>
</feature>
<keyword evidence="1" id="KW-0472">Membrane</keyword>
<feature type="transmembrane region" description="Helical" evidence="1">
    <location>
        <begin position="93"/>
        <end position="112"/>
    </location>
</feature>
<proteinExistence type="predicted"/>
<comment type="caution">
    <text evidence="3">The sequence shown here is derived from an EMBL/GenBank/DDBJ whole genome shotgun (WGS) entry which is preliminary data.</text>
</comment>
<name>A0A1G2KNZ1_9BACT</name>
<organism evidence="3 4">
    <name type="scientific">Candidatus Sungbacteria bacterium RIFCSPHIGHO2_02_FULL_47_11</name>
    <dbReference type="NCBI Taxonomy" id="1802270"/>
    <lineage>
        <taxon>Bacteria</taxon>
        <taxon>Candidatus Sungiibacteriota</taxon>
    </lineage>
</organism>
<gene>
    <name evidence="3" type="ORF">A3C07_05145</name>
</gene>
<protein>
    <recommendedName>
        <fullName evidence="2">EamA domain-containing protein</fullName>
    </recommendedName>
</protein>
<sequence length="298" mass="33457">MAIWVFLSLIAAMLWALDNILDKHLLTDKLKNAYSYNILTNLNDVLPVIVIPVFAPVHYDPIFSVVALLFGALTVVSLVYYNKAMVKEEASRVAAFEWTSPIFVAILSFLLFREALSLGGYLGILLIVIGAFILSRKKQGKIIISPALWLVIIFSFLFAVGDVISDFSLNYMNFWSFFFWASIGSVVSALLMLRFPKIRRDFRAEMRTLEMKVFLMILAVSVIYYIAEVFFYAALSLGPVSLVVAIVATQPMFTFIYSLGLSLYKPEFLREQTDGFNVITKFLGIIMIIGGAGLVAIF</sequence>
<evidence type="ECO:0000259" key="2">
    <source>
        <dbReference type="Pfam" id="PF00892"/>
    </source>
</evidence>